<accession>A0A7R9BR91</accession>
<protein>
    <recommendedName>
        <fullName evidence="5">TRASH domain-containing protein</fullName>
    </recommendedName>
</protein>
<feature type="domain" description="TRASH" evidence="5">
    <location>
        <begin position="130"/>
        <end position="169"/>
    </location>
</feature>
<evidence type="ECO:0000256" key="3">
    <source>
        <dbReference type="ARBA" id="ARBA00022843"/>
    </source>
</evidence>
<dbReference type="InterPro" id="IPR011017">
    <property type="entry name" value="TRASH_dom"/>
</dbReference>
<evidence type="ECO:0000256" key="1">
    <source>
        <dbReference type="ARBA" id="ARBA00022499"/>
    </source>
</evidence>
<reference evidence="6" key="1">
    <citation type="submission" date="2020-11" db="EMBL/GenBank/DDBJ databases">
        <authorList>
            <person name="Tran Van P."/>
        </authorList>
    </citation>
    <scope>NUCLEOTIDE SEQUENCE</scope>
</reference>
<dbReference type="EMBL" id="OA883468">
    <property type="protein sequence ID" value="CAD7278990.1"/>
    <property type="molecule type" value="Genomic_DNA"/>
</dbReference>
<feature type="region of interest" description="Disordered" evidence="4">
    <location>
        <begin position="69"/>
        <end position="109"/>
    </location>
</feature>
<feature type="domain" description="TRASH" evidence="5">
    <location>
        <begin position="256"/>
        <end position="294"/>
    </location>
</feature>
<sequence length="1139" mass="128084">MMSVNNISERNVSWCNRKRAENASKLTKGHSLVDDVEDKTENSSESIEMVESQNNLFVEEEVVEEIVIEEDERRENLTADESPKSSPRMPELVKRKSSEETRNGSLSEDEHLNHVSCNSENIFKKYFSRCFACHLHVTRAALGKFCVRLGAKPRQFCGIVCLDNFKREHLTTCAHCQLDLKDPSAKPIRSDATNSTYCSMGCKETVEGSSSISGKCPLCQKNMAEPLTLLLNDTERKFCSEKCMQAFVVNGPLETCLVCGRCAEENRNMITFSIEGKNVNFCSKQCSNLHVLNSNTIVPCAVCKVSKYSFDMIRCQDMHGVQRYFCNLPDRLVFTRVLLKRELLEKQGNSKPVMLTPPTKSHPYAKGAPKQYRRASHVPNNSKRSVPVFKRPLLLIEDIAFNPKYSEEVKRMKSELKRETERRKPRGRIVLSDSELEEPFDTVDELIDMDLNPDPFPKFSTMEMHSVMNTKPNVFQGTHDASKPMFMSGLQGPTFSLSPQQTILLPSTLIAAPAVANLSPGLSPRLVGPQSVNPNEADPKFGFASSPSSQNVTPPPRMMLVNAKTVAGNSAPVFAPIMIPTGQIFPPTGKSDGQSNVLPAVIMKDKPIFVVKEKPIIIPVPVPVYVPTPMAMYNVPYPVPIPIPFPVPVPLILPETLFSGKGKPTSSGHSKMNSPKKMTRAKESDAEGDPLQEEILQMAEAVEEYAKQDEMFDNDLMEVIDYDGDVMVEVEAEEEVIETSEYNGEDILQAALSTLGDVADCMGIDDVSAIGGQAVVENRSPKKQILEVVTMAAEDNKRSTARGAENKRIIKSYKKKSEAVQPRKVARETTEYVTQALPVPPEARSDADWCLKYTFGLRAWKMFVNQTNAALKKQLATRPDSKVIFLKSELLECTLPELCYGLSKFVSEVKKTDGSRYSPDLVYYLCLGIQAYLFENGRTENIFSDILFSPFTDALDELMRSFSSASMLDSMGYVMTHLEEEHLWESQQLGAHSPHTLLNSLMYFATKYFLLKTPEMHQRFTFLQVLKNWANGNFRSKDNSELTLKYHPQGSGQVWKSESKYYEMPANLEDRSRCPIQLYDFPKSVRGHNSCFYLVPERNCVAESPVWFSTQSLSIEIIRKMLNRIVVVREIQDAILNDE</sequence>
<dbReference type="PANTHER" id="PTHR45736">
    <property type="entry name" value="ZINC FINGER MYM-TYPE PROTEIN"/>
    <property type="match status" value="1"/>
</dbReference>
<feature type="domain" description="TRASH" evidence="5">
    <location>
        <begin position="216"/>
        <end position="251"/>
    </location>
</feature>
<organism evidence="6">
    <name type="scientific">Notodromas monacha</name>
    <dbReference type="NCBI Taxonomy" id="399045"/>
    <lineage>
        <taxon>Eukaryota</taxon>
        <taxon>Metazoa</taxon>
        <taxon>Ecdysozoa</taxon>
        <taxon>Arthropoda</taxon>
        <taxon>Crustacea</taxon>
        <taxon>Oligostraca</taxon>
        <taxon>Ostracoda</taxon>
        <taxon>Podocopa</taxon>
        <taxon>Podocopida</taxon>
        <taxon>Cypridocopina</taxon>
        <taxon>Cypridoidea</taxon>
        <taxon>Cyprididae</taxon>
        <taxon>Notodromas</taxon>
    </lineage>
</organism>
<dbReference type="Pfam" id="PF25561">
    <property type="entry name" value="QRICH1"/>
    <property type="match status" value="1"/>
</dbReference>
<proteinExistence type="predicted"/>
<dbReference type="OrthoDB" id="6352087at2759"/>
<dbReference type="SMART" id="SM00746">
    <property type="entry name" value="TRASH"/>
    <property type="match status" value="3"/>
</dbReference>
<evidence type="ECO:0000313" key="7">
    <source>
        <dbReference type="Proteomes" id="UP000678499"/>
    </source>
</evidence>
<dbReference type="InterPro" id="IPR057926">
    <property type="entry name" value="QRICH1_dom"/>
</dbReference>
<gene>
    <name evidence="6" type="ORF">NMOB1V02_LOCUS6677</name>
</gene>
<keyword evidence="1" id="KW-1017">Isopeptide bond</keyword>
<feature type="region of interest" description="Disordered" evidence="4">
    <location>
        <begin position="660"/>
        <end position="689"/>
    </location>
</feature>
<dbReference type="EMBL" id="CAJPEX010001431">
    <property type="protein sequence ID" value="CAG0919142.1"/>
    <property type="molecule type" value="Genomic_DNA"/>
</dbReference>
<feature type="compositionally biased region" description="Basic and acidic residues" evidence="4">
    <location>
        <begin position="91"/>
        <end position="109"/>
    </location>
</feature>
<keyword evidence="7" id="KW-1185">Reference proteome</keyword>
<feature type="compositionally biased region" description="Basic and acidic residues" evidence="4">
    <location>
        <begin position="71"/>
        <end position="83"/>
    </location>
</feature>
<evidence type="ECO:0000259" key="5">
    <source>
        <dbReference type="SMART" id="SM00746"/>
    </source>
</evidence>
<evidence type="ECO:0000256" key="4">
    <source>
        <dbReference type="SAM" id="MobiDB-lite"/>
    </source>
</evidence>
<evidence type="ECO:0000313" key="6">
    <source>
        <dbReference type="EMBL" id="CAD7278990.1"/>
    </source>
</evidence>
<feature type="region of interest" description="Disordered" evidence="4">
    <location>
        <begin position="29"/>
        <end position="51"/>
    </location>
</feature>
<dbReference type="Proteomes" id="UP000678499">
    <property type="component" value="Unassembled WGS sequence"/>
</dbReference>
<keyword evidence="2" id="KW-0597">Phosphoprotein</keyword>
<name>A0A7R9BR91_9CRUS</name>
<feature type="region of interest" description="Disordered" evidence="4">
    <location>
        <begin position="350"/>
        <end position="381"/>
    </location>
</feature>
<dbReference type="Pfam" id="PF12012">
    <property type="entry name" value="DUF3504"/>
    <property type="match status" value="1"/>
</dbReference>
<feature type="compositionally biased region" description="Polar residues" evidence="4">
    <location>
        <begin position="664"/>
        <end position="673"/>
    </location>
</feature>
<dbReference type="InterPro" id="IPR051284">
    <property type="entry name" value="ZnF_MYMT-QRICH1"/>
</dbReference>
<dbReference type="AlphaFoldDB" id="A0A7R9BR91"/>
<dbReference type="InterPro" id="IPR021893">
    <property type="entry name" value="ZMYM2-like_C"/>
</dbReference>
<keyword evidence="3" id="KW-0832">Ubl conjugation</keyword>
<evidence type="ECO:0000256" key="2">
    <source>
        <dbReference type="ARBA" id="ARBA00022553"/>
    </source>
</evidence>
<dbReference type="PANTHER" id="PTHR45736:SF1">
    <property type="entry name" value="WITHOUT CHILDREN, ISOFORM B"/>
    <property type="match status" value="1"/>
</dbReference>